<protein>
    <submittedName>
        <fullName evidence="1">Uncharacterized protein</fullName>
    </submittedName>
</protein>
<gene>
    <name evidence="1" type="ORF">SCF082_LOCUS1957</name>
</gene>
<sequence>EWAAYFEKEYLRRTDSGMYYATWHHKFLATLAFGADTNSVESYNRALKRRLMKAKAELDTRNVTASSLPGIETFLQHMNHVFRSELCNAKYEQETATEFHPRVPDSLLHPNEAVQRYSGYPSVAHYAKQGQAAQVVLHQQGFRFYVMHQWCRDVVKGKEVSETDARVLIDALQLPLHTDRHEQFWRRAGVLRPALPDEQTPRESVIDVQRYTHFFEKYAVVQWSLDPAIPACLCGKRQRPDESEIIAQSPPDARSSQLDDHFEVDMEAQRLQALRTALEEVRSYTQKLSQPHLPPQTTSGLLEKLRAACRRITKEQPAGFRWRDVLAKEGLGQLLQSLSAHDNPKIASRAVDTRSLLDSFVRIDEGGAQLHRTIGAQRNAGQEGYADVRIHMGAIQTMRELFRANDTAGVETLLLLYGGRLAAAPHTAHVLTDILQ</sequence>
<evidence type="ECO:0000313" key="1">
    <source>
        <dbReference type="EMBL" id="CAK8989764.1"/>
    </source>
</evidence>
<evidence type="ECO:0000313" key="2">
    <source>
        <dbReference type="Proteomes" id="UP001642464"/>
    </source>
</evidence>
<name>A0ABP0HKV8_9DINO</name>
<dbReference type="Proteomes" id="UP001642464">
    <property type="component" value="Unassembled WGS sequence"/>
</dbReference>
<comment type="caution">
    <text evidence="1">The sequence shown here is derived from an EMBL/GenBank/DDBJ whole genome shotgun (WGS) entry which is preliminary data.</text>
</comment>
<reference evidence="1 2" key="1">
    <citation type="submission" date="2024-02" db="EMBL/GenBank/DDBJ databases">
        <authorList>
            <person name="Chen Y."/>
            <person name="Shah S."/>
            <person name="Dougan E. K."/>
            <person name="Thang M."/>
            <person name="Chan C."/>
        </authorList>
    </citation>
    <scope>NUCLEOTIDE SEQUENCE [LARGE SCALE GENOMIC DNA]</scope>
</reference>
<feature type="non-terminal residue" evidence="1">
    <location>
        <position position="436"/>
    </location>
</feature>
<organism evidence="1 2">
    <name type="scientific">Durusdinium trenchii</name>
    <dbReference type="NCBI Taxonomy" id="1381693"/>
    <lineage>
        <taxon>Eukaryota</taxon>
        <taxon>Sar</taxon>
        <taxon>Alveolata</taxon>
        <taxon>Dinophyceae</taxon>
        <taxon>Suessiales</taxon>
        <taxon>Symbiodiniaceae</taxon>
        <taxon>Durusdinium</taxon>
    </lineage>
</organism>
<dbReference type="EMBL" id="CAXAMM010000968">
    <property type="protein sequence ID" value="CAK8989764.1"/>
    <property type="molecule type" value="Genomic_DNA"/>
</dbReference>
<proteinExistence type="predicted"/>
<keyword evidence="2" id="KW-1185">Reference proteome</keyword>
<feature type="non-terminal residue" evidence="1">
    <location>
        <position position="1"/>
    </location>
</feature>
<accession>A0ABP0HKV8</accession>